<name>A0A9Y4N4P5_9TELE</name>
<dbReference type="InterPro" id="IPR043408">
    <property type="entry name" value="IQCK"/>
</dbReference>
<dbReference type="PANTHER" id="PTHR34927">
    <property type="entry name" value="IQ DOMAIN-CONTAINING PROTEIN K"/>
    <property type="match status" value="1"/>
</dbReference>
<organism evidence="2 3">
    <name type="scientific">Stegastes partitus</name>
    <name type="common">bicolor damselfish</name>
    <dbReference type="NCBI Taxonomy" id="144197"/>
    <lineage>
        <taxon>Eukaryota</taxon>
        <taxon>Metazoa</taxon>
        <taxon>Chordata</taxon>
        <taxon>Craniata</taxon>
        <taxon>Vertebrata</taxon>
        <taxon>Euteleostomi</taxon>
        <taxon>Actinopterygii</taxon>
        <taxon>Neopterygii</taxon>
        <taxon>Teleostei</taxon>
        <taxon>Neoteleostei</taxon>
        <taxon>Acanthomorphata</taxon>
        <taxon>Ovalentaria</taxon>
        <taxon>Pomacentridae</taxon>
        <taxon>Stegastes</taxon>
    </lineage>
</organism>
<feature type="region of interest" description="Disordered" evidence="1">
    <location>
        <begin position="187"/>
        <end position="219"/>
    </location>
</feature>
<dbReference type="GeneID" id="103360713"/>
<dbReference type="PANTHER" id="PTHR34927:SF1">
    <property type="entry name" value="IQ DOMAIN-CONTAINING PROTEIN K"/>
    <property type="match status" value="1"/>
</dbReference>
<dbReference type="RefSeq" id="XP_008284804.1">
    <property type="nucleotide sequence ID" value="XM_008286582.1"/>
</dbReference>
<dbReference type="AlphaFoldDB" id="A0A9Y4N4P5"/>
<dbReference type="CDD" id="cd23767">
    <property type="entry name" value="IQCD"/>
    <property type="match status" value="1"/>
</dbReference>
<reference evidence="3" key="1">
    <citation type="submission" date="2025-08" db="UniProtKB">
        <authorList>
            <consortium name="RefSeq"/>
        </authorList>
    </citation>
    <scope>IDENTIFICATION</scope>
</reference>
<evidence type="ECO:0000313" key="2">
    <source>
        <dbReference type="Proteomes" id="UP000694891"/>
    </source>
</evidence>
<dbReference type="Proteomes" id="UP000694891">
    <property type="component" value="Unplaced"/>
</dbReference>
<feature type="compositionally biased region" description="Low complexity" evidence="1">
    <location>
        <begin position="187"/>
        <end position="198"/>
    </location>
</feature>
<evidence type="ECO:0000313" key="3">
    <source>
        <dbReference type="RefSeq" id="XP_008284804.1"/>
    </source>
</evidence>
<evidence type="ECO:0000256" key="1">
    <source>
        <dbReference type="SAM" id="MobiDB-lite"/>
    </source>
</evidence>
<protein>
    <submittedName>
        <fullName evidence="3">IQ domain-containing protein K</fullName>
    </submittedName>
</protein>
<gene>
    <name evidence="3" type="primary">iqck</name>
</gene>
<accession>A0A9Y4N4P5</accession>
<dbReference type="CTD" id="124152"/>
<keyword evidence="2" id="KW-1185">Reference proteome</keyword>
<sequence length="219" mass="24868">MAEASGAKNSISEQQCGDSLKSLKEVVFPVLQPGLEALLREARRRGCFEEKTTTTPTTTTTANFNPCIFLAEWLYNHNPCRQEQPPVAFEDIPFVKDWLKTHPIPLSKDQAALHIQAFWRGCKIRARPDVQELRRWQQEQREKQDIRRTVQRFWVQQVRRVGCRMTDLPESPQPGNCDVSIQVVSPSPHSTVVHSPTSQVSPEAGEWLSPTDTVLDGNP</sequence>
<proteinExistence type="predicted"/>